<dbReference type="Pfam" id="PF00067">
    <property type="entry name" value="p450"/>
    <property type="match status" value="1"/>
</dbReference>
<dbReference type="InterPro" id="IPR017972">
    <property type="entry name" value="Cyt_P450_CS"/>
</dbReference>
<dbReference type="PANTHER" id="PTHR47945">
    <property type="entry name" value="CYTOCHROME P450 84A1-RELATED"/>
    <property type="match status" value="1"/>
</dbReference>
<dbReference type="SUPFAM" id="SSF48264">
    <property type="entry name" value="Cytochrome P450"/>
    <property type="match status" value="1"/>
</dbReference>
<dbReference type="GO" id="GO:0016705">
    <property type="term" value="F:oxidoreductase activity, acting on paired donors, with incorporation or reduction of molecular oxygen"/>
    <property type="evidence" value="ECO:0007669"/>
    <property type="project" value="InterPro"/>
</dbReference>
<comment type="similarity">
    <text evidence="10">Belongs to the cytochrome P450 family.</text>
</comment>
<gene>
    <name evidence="12" type="ORF">FPE_LOCUS14110</name>
</gene>
<keyword evidence="13" id="KW-1185">Reference proteome</keyword>
<reference evidence="12" key="1">
    <citation type="submission" date="2023-05" db="EMBL/GenBank/DDBJ databases">
        <authorList>
            <person name="Huff M."/>
        </authorList>
    </citation>
    <scope>NUCLEOTIDE SEQUENCE</scope>
</reference>
<evidence type="ECO:0000256" key="2">
    <source>
        <dbReference type="ARBA" id="ARBA00022617"/>
    </source>
</evidence>
<evidence type="ECO:0000256" key="10">
    <source>
        <dbReference type="RuleBase" id="RU000461"/>
    </source>
</evidence>
<evidence type="ECO:0000256" key="1">
    <source>
        <dbReference type="ARBA" id="ARBA00004167"/>
    </source>
</evidence>
<protein>
    <submittedName>
        <fullName evidence="12">Uncharacterized protein</fullName>
    </submittedName>
</protein>
<keyword evidence="2 9" id="KW-0349">Heme</keyword>
<evidence type="ECO:0000313" key="13">
    <source>
        <dbReference type="Proteomes" id="UP000834106"/>
    </source>
</evidence>
<keyword evidence="5 11" id="KW-1133">Transmembrane helix</keyword>
<dbReference type="PRINTS" id="PR00463">
    <property type="entry name" value="EP450I"/>
</dbReference>
<dbReference type="Gene3D" id="1.10.630.10">
    <property type="entry name" value="Cytochrome P450"/>
    <property type="match status" value="1"/>
</dbReference>
<dbReference type="PANTHER" id="PTHR47945:SF5">
    <property type="entry name" value="CYTOCHROME P450 84A1-RELATED"/>
    <property type="match status" value="1"/>
</dbReference>
<sequence>MEEIIEEKKIITQLAALETRPMFLLFIVPLLVFLFVLSRFRYKPYPPGPKGWPLIGNMAMMDQLTHRGLANLAKQYGGIFHLRMGFRHIVVVSNSDVSRQILQVQDNTFSNRPVSVAIRYLTYGRADMVFAHCGPFWRQMRKLCVMNLFSRKRVESWDSVRDEVDQMIRIIATKTGTAVNIGELVFEITTNIIYRAAFGGKSSHQMQDEFLKILQEFSKLFGAFNIVDFIPWLSWIDPQGINNRLSKARASLDGFIDSIIDDHMQKKKPNNGLNEAKRDMVDELLQFYSDENKVPVSQDLDNSIKLTRNNIKAIIMDVMFGGTEAVASAVEWVMAELMRNPEELEKVQQELASTVGLSHKVEESDLEKLTYLRCCIKEVLRLHPPIPLLLHQNSEAAVVADYLVPPKSLVLINVWAIGHDTNAWDDPDSFKPSRFLKDGVPDFKGSNFEYIPFGSGRRSCPGMQLALYEMDMVLAHLLHCFTWELPDGMKPIELDMNDVFGLTVPRATRLVALPSPRLSCPPF</sequence>
<keyword evidence="10" id="KW-0503">Monooxygenase</keyword>
<evidence type="ECO:0000256" key="6">
    <source>
        <dbReference type="ARBA" id="ARBA00023002"/>
    </source>
</evidence>
<name>A0AAD1ZG48_9LAMI</name>
<accession>A0AAD1ZG48</accession>
<dbReference type="Proteomes" id="UP000834106">
    <property type="component" value="Chromosome 8"/>
</dbReference>
<evidence type="ECO:0000256" key="3">
    <source>
        <dbReference type="ARBA" id="ARBA00022692"/>
    </source>
</evidence>
<dbReference type="GO" id="GO:0005506">
    <property type="term" value="F:iron ion binding"/>
    <property type="evidence" value="ECO:0007669"/>
    <property type="project" value="InterPro"/>
</dbReference>
<dbReference type="GO" id="GO:0016020">
    <property type="term" value="C:membrane"/>
    <property type="evidence" value="ECO:0007669"/>
    <property type="project" value="UniProtKB-SubCell"/>
</dbReference>
<dbReference type="GO" id="GO:0004497">
    <property type="term" value="F:monooxygenase activity"/>
    <property type="evidence" value="ECO:0007669"/>
    <property type="project" value="UniProtKB-KW"/>
</dbReference>
<evidence type="ECO:0000256" key="5">
    <source>
        <dbReference type="ARBA" id="ARBA00022989"/>
    </source>
</evidence>
<keyword evidence="6 10" id="KW-0560">Oxidoreductase</keyword>
<keyword evidence="3 11" id="KW-0812">Transmembrane</keyword>
<feature type="transmembrane region" description="Helical" evidence="11">
    <location>
        <begin position="21"/>
        <end position="40"/>
    </location>
</feature>
<dbReference type="GO" id="GO:0020037">
    <property type="term" value="F:heme binding"/>
    <property type="evidence" value="ECO:0007669"/>
    <property type="project" value="InterPro"/>
</dbReference>
<keyword evidence="7 9" id="KW-0408">Iron</keyword>
<keyword evidence="8 11" id="KW-0472">Membrane</keyword>
<evidence type="ECO:0000256" key="7">
    <source>
        <dbReference type="ARBA" id="ARBA00023004"/>
    </source>
</evidence>
<dbReference type="InterPro" id="IPR053062">
    <property type="entry name" value="CYP450_84A"/>
</dbReference>
<evidence type="ECO:0000256" key="11">
    <source>
        <dbReference type="SAM" id="Phobius"/>
    </source>
</evidence>
<organism evidence="12 13">
    <name type="scientific">Fraxinus pennsylvanica</name>
    <dbReference type="NCBI Taxonomy" id="56036"/>
    <lineage>
        <taxon>Eukaryota</taxon>
        <taxon>Viridiplantae</taxon>
        <taxon>Streptophyta</taxon>
        <taxon>Embryophyta</taxon>
        <taxon>Tracheophyta</taxon>
        <taxon>Spermatophyta</taxon>
        <taxon>Magnoliopsida</taxon>
        <taxon>eudicotyledons</taxon>
        <taxon>Gunneridae</taxon>
        <taxon>Pentapetalae</taxon>
        <taxon>asterids</taxon>
        <taxon>lamiids</taxon>
        <taxon>Lamiales</taxon>
        <taxon>Oleaceae</taxon>
        <taxon>Oleeae</taxon>
        <taxon>Fraxinus</taxon>
    </lineage>
</organism>
<dbReference type="PRINTS" id="PR00385">
    <property type="entry name" value="P450"/>
</dbReference>
<dbReference type="InterPro" id="IPR036396">
    <property type="entry name" value="Cyt_P450_sf"/>
</dbReference>
<dbReference type="AlphaFoldDB" id="A0AAD1ZG48"/>
<dbReference type="CDD" id="cd11072">
    <property type="entry name" value="CYP71-like"/>
    <property type="match status" value="1"/>
</dbReference>
<dbReference type="EMBL" id="OU503043">
    <property type="protein sequence ID" value="CAI9766680.1"/>
    <property type="molecule type" value="Genomic_DNA"/>
</dbReference>
<dbReference type="FunFam" id="1.10.630.10:FF:000054">
    <property type="entry name" value="Cytochrome P450 84A1"/>
    <property type="match status" value="1"/>
</dbReference>
<dbReference type="PROSITE" id="PS00086">
    <property type="entry name" value="CYTOCHROME_P450"/>
    <property type="match status" value="1"/>
</dbReference>
<comment type="subcellular location">
    <subcellularLocation>
        <location evidence="1">Membrane</location>
        <topology evidence="1">Single-pass membrane protein</topology>
    </subcellularLocation>
</comment>
<dbReference type="InterPro" id="IPR001128">
    <property type="entry name" value="Cyt_P450"/>
</dbReference>
<evidence type="ECO:0000313" key="12">
    <source>
        <dbReference type="EMBL" id="CAI9766680.1"/>
    </source>
</evidence>
<comment type="cofactor">
    <cofactor evidence="9">
        <name>heme</name>
        <dbReference type="ChEBI" id="CHEBI:30413"/>
    </cofactor>
</comment>
<evidence type="ECO:0000256" key="9">
    <source>
        <dbReference type="PIRSR" id="PIRSR602401-1"/>
    </source>
</evidence>
<dbReference type="InterPro" id="IPR002401">
    <property type="entry name" value="Cyt_P450_E_grp-I"/>
</dbReference>
<evidence type="ECO:0000256" key="8">
    <source>
        <dbReference type="ARBA" id="ARBA00023136"/>
    </source>
</evidence>
<feature type="binding site" description="axial binding residue" evidence="9">
    <location>
        <position position="460"/>
    </location>
    <ligand>
        <name>heme</name>
        <dbReference type="ChEBI" id="CHEBI:30413"/>
    </ligand>
    <ligandPart>
        <name>Fe</name>
        <dbReference type="ChEBI" id="CHEBI:18248"/>
    </ligandPart>
</feature>
<keyword evidence="4 9" id="KW-0479">Metal-binding</keyword>
<evidence type="ECO:0000256" key="4">
    <source>
        <dbReference type="ARBA" id="ARBA00022723"/>
    </source>
</evidence>
<proteinExistence type="inferred from homology"/>